<evidence type="ECO:0000256" key="1">
    <source>
        <dbReference type="SAM" id="Phobius"/>
    </source>
</evidence>
<sequence>MFYCILTEVEMSLSRKLHIQGTGPSNALLSLSYLILESAEFKFPFLYFIRIVFFCLMLGFAGLIPCLSQYRGELIAAFLQGAEIGLCLLPVLARSLDGVVCIVPRWLQCVAGYCLTEVIDSPIINISRKERADCRSNVQ</sequence>
<keyword evidence="1" id="KW-0812">Transmembrane</keyword>
<dbReference type="HOGENOM" id="CLU_1843027_0_0_11"/>
<accession>K0EHM9</accession>
<keyword evidence="3" id="KW-1185">Reference proteome</keyword>
<feature type="transmembrane region" description="Helical" evidence="1">
    <location>
        <begin position="45"/>
        <end position="67"/>
    </location>
</feature>
<reference evidence="2 3" key="1">
    <citation type="journal article" date="2012" name="J. Bacteriol.">
        <title>Complete genome sequence of Nocardia brasiliensis HUJEG-1.</title>
        <authorList>
            <person name="Vera-Cabrera L."/>
            <person name="Ortiz-Lopez R."/>
            <person name="Elizondo-Gonzalez R."/>
            <person name="Perez-Maya A.A."/>
            <person name="Ocampo-Candiani J."/>
        </authorList>
    </citation>
    <scope>NUCLEOTIDE SEQUENCE [LARGE SCALE GENOMIC DNA]</scope>
    <source>
        <strain evidence="3">ATCC 700358</strain>
    </source>
</reference>
<dbReference type="Proteomes" id="UP000006304">
    <property type="component" value="Chromosome"/>
</dbReference>
<keyword evidence="1" id="KW-0472">Membrane</keyword>
<dbReference type="KEGG" id="nbr:O3I_004000"/>
<gene>
    <name evidence="2" type="ORF">O3I_004000</name>
</gene>
<evidence type="ECO:0000313" key="3">
    <source>
        <dbReference type="Proteomes" id="UP000006304"/>
    </source>
</evidence>
<keyword evidence="1" id="KW-1133">Transmembrane helix</keyword>
<dbReference type="EMBL" id="CP003876">
    <property type="protein sequence ID" value="AFT98762.1"/>
    <property type="molecule type" value="Genomic_DNA"/>
</dbReference>
<dbReference type="AlphaFoldDB" id="K0EHM9"/>
<organism evidence="2 3">
    <name type="scientific">Nocardia brasiliensis (strain ATCC 700358 / HUJEG-1)</name>
    <dbReference type="NCBI Taxonomy" id="1133849"/>
    <lineage>
        <taxon>Bacteria</taxon>
        <taxon>Bacillati</taxon>
        <taxon>Actinomycetota</taxon>
        <taxon>Actinomycetes</taxon>
        <taxon>Mycobacteriales</taxon>
        <taxon>Nocardiaceae</taxon>
        <taxon>Nocardia</taxon>
    </lineage>
</organism>
<proteinExistence type="predicted"/>
<protein>
    <submittedName>
        <fullName evidence="2">Uncharacterized protein</fullName>
    </submittedName>
</protein>
<evidence type="ECO:0000313" key="2">
    <source>
        <dbReference type="EMBL" id="AFT98762.1"/>
    </source>
</evidence>
<name>K0EHM9_NOCB7</name>